<evidence type="ECO:0000313" key="2">
    <source>
        <dbReference type="EMBL" id="KAL3281491.1"/>
    </source>
</evidence>
<evidence type="ECO:0000256" key="1">
    <source>
        <dbReference type="SAM" id="MobiDB-lite"/>
    </source>
</evidence>
<evidence type="ECO:0000313" key="3">
    <source>
        <dbReference type="Proteomes" id="UP001516400"/>
    </source>
</evidence>
<organism evidence="2 3">
    <name type="scientific">Cryptolaemus montrouzieri</name>
    <dbReference type="NCBI Taxonomy" id="559131"/>
    <lineage>
        <taxon>Eukaryota</taxon>
        <taxon>Metazoa</taxon>
        <taxon>Ecdysozoa</taxon>
        <taxon>Arthropoda</taxon>
        <taxon>Hexapoda</taxon>
        <taxon>Insecta</taxon>
        <taxon>Pterygota</taxon>
        <taxon>Neoptera</taxon>
        <taxon>Endopterygota</taxon>
        <taxon>Coleoptera</taxon>
        <taxon>Polyphaga</taxon>
        <taxon>Cucujiformia</taxon>
        <taxon>Coccinelloidea</taxon>
        <taxon>Coccinellidae</taxon>
        <taxon>Scymninae</taxon>
        <taxon>Scymnini</taxon>
        <taxon>Cryptolaemus</taxon>
    </lineage>
</organism>
<gene>
    <name evidence="2" type="ORF">HHI36_004698</name>
</gene>
<dbReference type="Proteomes" id="UP001516400">
    <property type="component" value="Unassembled WGS sequence"/>
</dbReference>
<reference evidence="2 3" key="1">
    <citation type="journal article" date="2021" name="BMC Biol.">
        <title>Horizontally acquired antibacterial genes associated with adaptive radiation of ladybird beetles.</title>
        <authorList>
            <person name="Li H.S."/>
            <person name="Tang X.F."/>
            <person name="Huang Y.H."/>
            <person name="Xu Z.Y."/>
            <person name="Chen M.L."/>
            <person name="Du X.Y."/>
            <person name="Qiu B.Y."/>
            <person name="Chen P.T."/>
            <person name="Zhang W."/>
            <person name="Slipinski A."/>
            <person name="Escalona H.E."/>
            <person name="Waterhouse R.M."/>
            <person name="Zwick A."/>
            <person name="Pang H."/>
        </authorList>
    </citation>
    <scope>NUCLEOTIDE SEQUENCE [LARGE SCALE GENOMIC DNA]</scope>
    <source>
        <strain evidence="2">SYSU2018</strain>
    </source>
</reference>
<comment type="caution">
    <text evidence="2">The sequence shown here is derived from an EMBL/GenBank/DDBJ whole genome shotgun (WGS) entry which is preliminary data.</text>
</comment>
<protein>
    <submittedName>
        <fullName evidence="2">Uncharacterized protein</fullName>
    </submittedName>
</protein>
<dbReference type="EMBL" id="JABFTP020000144">
    <property type="protein sequence ID" value="KAL3281491.1"/>
    <property type="molecule type" value="Genomic_DNA"/>
</dbReference>
<sequence length="90" mass="10382">MTFWLYLKKETVMMIRTKLLVDVIMMSASNANGEVTDEYSRDEEQVRPYNLPGAQLSAPTGIYSDNRNRDDDFDSEDEISLAELARELKE</sequence>
<feature type="region of interest" description="Disordered" evidence="1">
    <location>
        <begin position="34"/>
        <end position="74"/>
    </location>
</feature>
<name>A0ABD2NRY4_9CUCU</name>
<dbReference type="AlphaFoldDB" id="A0ABD2NRY4"/>
<accession>A0ABD2NRY4</accession>
<proteinExistence type="predicted"/>
<keyword evidence="3" id="KW-1185">Reference proteome</keyword>